<evidence type="ECO:0000313" key="1">
    <source>
        <dbReference type="EMBL" id="EFH80909.1"/>
    </source>
</evidence>
<name>D6U225_KTERA</name>
<evidence type="ECO:0000313" key="2">
    <source>
        <dbReference type="Proteomes" id="UP000004508"/>
    </source>
</evidence>
<organism evidence="1 2">
    <name type="scientific">Ktedonobacter racemifer DSM 44963</name>
    <dbReference type="NCBI Taxonomy" id="485913"/>
    <lineage>
        <taxon>Bacteria</taxon>
        <taxon>Bacillati</taxon>
        <taxon>Chloroflexota</taxon>
        <taxon>Ktedonobacteria</taxon>
        <taxon>Ktedonobacterales</taxon>
        <taxon>Ktedonobacteraceae</taxon>
        <taxon>Ktedonobacter</taxon>
    </lineage>
</organism>
<gene>
    <name evidence="1" type="ORF">Krac_1544</name>
</gene>
<dbReference type="EMBL" id="ADVG01000004">
    <property type="protein sequence ID" value="EFH80909.1"/>
    <property type="molecule type" value="Genomic_DNA"/>
</dbReference>
<dbReference type="InParanoid" id="D6U225"/>
<proteinExistence type="predicted"/>
<comment type="caution">
    <text evidence="1">The sequence shown here is derived from an EMBL/GenBank/DDBJ whole genome shotgun (WGS) entry which is preliminary data.</text>
</comment>
<sequence>MGVLFARRCCARICGSAVVTSRRNVLDVCGKSQSEQKTPVDPQMEKNLGTIDAPAHLEGARCPNSSGFNESTRNNPLLFSGCADEENPINPVSPLECGLLRGAYHALYRMGVQAHWLGKARASSRNR</sequence>
<accession>D6U225</accession>
<dbReference type="AlphaFoldDB" id="D6U225"/>
<dbReference type="Proteomes" id="UP000004508">
    <property type="component" value="Unassembled WGS sequence"/>
</dbReference>
<keyword evidence="2" id="KW-1185">Reference proteome</keyword>
<reference evidence="1 2" key="1">
    <citation type="journal article" date="2011" name="Stand. Genomic Sci.">
        <title>Non-contiguous finished genome sequence and contextual data of the filamentous soil bacterium Ktedonobacter racemifer type strain (SOSP1-21).</title>
        <authorList>
            <person name="Chang Y.J."/>
            <person name="Land M."/>
            <person name="Hauser L."/>
            <person name="Chertkov O."/>
            <person name="Del Rio T.G."/>
            <person name="Nolan M."/>
            <person name="Copeland A."/>
            <person name="Tice H."/>
            <person name="Cheng J.F."/>
            <person name="Lucas S."/>
            <person name="Han C."/>
            <person name="Goodwin L."/>
            <person name="Pitluck S."/>
            <person name="Ivanova N."/>
            <person name="Ovchinikova G."/>
            <person name="Pati A."/>
            <person name="Chen A."/>
            <person name="Palaniappan K."/>
            <person name="Mavromatis K."/>
            <person name="Liolios K."/>
            <person name="Brettin T."/>
            <person name="Fiebig A."/>
            <person name="Rohde M."/>
            <person name="Abt B."/>
            <person name="Goker M."/>
            <person name="Detter J.C."/>
            <person name="Woyke T."/>
            <person name="Bristow J."/>
            <person name="Eisen J.A."/>
            <person name="Markowitz V."/>
            <person name="Hugenholtz P."/>
            <person name="Kyrpides N.C."/>
            <person name="Klenk H.P."/>
            <person name="Lapidus A."/>
        </authorList>
    </citation>
    <scope>NUCLEOTIDE SEQUENCE [LARGE SCALE GENOMIC DNA]</scope>
    <source>
        <strain evidence="2">DSM 44963</strain>
    </source>
</reference>
<protein>
    <submittedName>
        <fullName evidence="1">Uncharacterized protein</fullName>
    </submittedName>
</protein>